<dbReference type="Gene3D" id="3.20.20.80">
    <property type="entry name" value="Glycosidases"/>
    <property type="match status" value="1"/>
</dbReference>
<dbReference type="Pfam" id="PF00128">
    <property type="entry name" value="Alpha-amylase"/>
    <property type="match status" value="1"/>
</dbReference>
<evidence type="ECO:0000259" key="1">
    <source>
        <dbReference type="SMART" id="SM00642"/>
    </source>
</evidence>
<dbReference type="GO" id="GO:0030980">
    <property type="term" value="P:alpha-glucan catabolic process"/>
    <property type="evidence" value="ECO:0007669"/>
    <property type="project" value="TreeGrafter"/>
</dbReference>
<comment type="caution">
    <text evidence="2">The sequence shown here is derived from an EMBL/GenBank/DDBJ whole genome shotgun (WGS) entry which is preliminary data.</text>
</comment>
<evidence type="ECO:0000313" key="3">
    <source>
        <dbReference type="Proteomes" id="UP001148482"/>
    </source>
</evidence>
<dbReference type="InterPro" id="IPR006047">
    <property type="entry name" value="GH13_cat_dom"/>
</dbReference>
<feature type="domain" description="Glycosyl hydrolase family 13 catalytic" evidence="1">
    <location>
        <begin position="4"/>
        <end position="452"/>
    </location>
</feature>
<protein>
    <submittedName>
        <fullName evidence="2">Malto-oligosyltrehalose synthase</fullName>
    </submittedName>
</protein>
<organism evidence="2 3">
    <name type="scientific">Salinimicrobium profundisediminis</name>
    <dbReference type="NCBI Taxonomy" id="2994553"/>
    <lineage>
        <taxon>Bacteria</taxon>
        <taxon>Pseudomonadati</taxon>
        <taxon>Bacteroidota</taxon>
        <taxon>Flavobacteriia</taxon>
        <taxon>Flavobacteriales</taxon>
        <taxon>Flavobacteriaceae</taxon>
        <taxon>Salinimicrobium</taxon>
    </lineage>
</organism>
<dbReference type="Gene3D" id="1.10.10.470">
    <property type="entry name" value="Maltooligosyl trehalose synthase, domain 4"/>
    <property type="match status" value="1"/>
</dbReference>
<reference evidence="2" key="1">
    <citation type="submission" date="2022-11" db="EMBL/GenBank/DDBJ databases">
        <title>Salinimicrobium profundisediminis sp. nov., isolated from deep-sea sediment of the Mariana Trench.</title>
        <authorList>
            <person name="Fu H."/>
        </authorList>
    </citation>
    <scope>NUCLEOTIDE SEQUENCE</scope>
    <source>
        <strain evidence="2">MT39</strain>
    </source>
</reference>
<proteinExistence type="predicted"/>
<dbReference type="NCBIfam" id="TIGR02401">
    <property type="entry name" value="trehalose_TreY"/>
    <property type="match status" value="1"/>
</dbReference>
<dbReference type="PANTHER" id="PTHR10357:SF216">
    <property type="entry name" value="MALTOOLIGOSYL TREHALOSE SYNTHASE-RELATED"/>
    <property type="match status" value="1"/>
</dbReference>
<dbReference type="RefSeq" id="WP_266068620.1">
    <property type="nucleotide sequence ID" value="NZ_JAPJDA010000005.1"/>
</dbReference>
<gene>
    <name evidence="2" type="primary">treY</name>
    <name evidence="2" type="ORF">OQ279_04485</name>
</gene>
<dbReference type="GO" id="GO:0047470">
    <property type="term" value="F:(1,4)-alpha-D-glucan 1-alpha-D-glucosylmutase activity"/>
    <property type="evidence" value="ECO:0007669"/>
    <property type="project" value="TreeGrafter"/>
</dbReference>
<dbReference type="Gene3D" id="1.10.150.200">
    <property type="entry name" value="Maltooligosyl trehalose synthase, domain 3"/>
    <property type="match status" value="1"/>
</dbReference>
<dbReference type="InterPro" id="IPR013797">
    <property type="entry name" value="Maltooligo_trehalose_synth_4"/>
</dbReference>
<accession>A0A9X3CVI4</accession>
<dbReference type="EMBL" id="JAPJDA010000005">
    <property type="protein sequence ID" value="MCX2837400.1"/>
    <property type="molecule type" value="Genomic_DNA"/>
</dbReference>
<dbReference type="InterPro" id="IPR012767">
    <property type="entry name" value="Trehalose_TreY"/>
</dbReference>
<dbReference type="PANTHER" id="PTHR10357">
    <property type="entry name" value="ALPHA-AMYLASE FAMILY MEMBER"/>
    <property type="match status" value="1"/>
</dbReference>
<name>A0A9X3CVI4_9FLAO</name>
<keyword evidence="3" id="KW-1185">Reference proteome</keyword>
<dbReference type="AlphaFoldDB" id="A0A9X3CVI4"/>
<dbReference type="Proteomes" id="UP001148482">
    <property type="component" value="Unassembled WGS sequence"/>
</dbReference>
<dbReference type="SUPFAM" id="SSF51445">
    <property type="entry name" value="(Trans)glycosidases"/>
    <property type="match status" value="1"/>
</dbReference>
<dbReference type="CDD" id="cd11336">
    <property type="entry name" value="AmyAc_MTSase"/>
    <property type="match status" value="1"/>
</dbReference>
<evidence type="ECO:0000313" key="2">
    <source>
        <dbReference type="EMBL" id="MCX2837400.1"/>
    </source>
</evidence>
<dbReference type="GO" id="GO:0005992">
    <property type="term" value="P:trehalose biosynthetic process"/>
    <property type="evidence" value="ECO:0007669"/>
    <property type="project" value="TreeGrafter"/>
</dbReference>
<dbReference type="Gene3D" id="3.30.1590.10">
    <property type="entry name" value="Maltooligosyl trehalose synthase, domain 2"/>
    <property type="match status" value="1"/>
</dbReference>
<dbReference type="SMART" id="SM00642">
    <property type="entry name" value="Aamy"/>
    <property type="match status" value="1"/>
</dbReference>
<sequence>MKNPVSTYRIQLSPDYTLEDLNEILDYLEKLGISTIYSAPFFQARKGSSHGYDITNPFKLNKAIGRLDTFRNLSNRLKQKKMSWLQDIVPNHMAFDGDNIWLQDIFELGPESLHYNFFDIDWEQSGKVMAPFLGNPLPEVIKNKELQLKVSKRGFLFRYFDHEYMASARSYAEILGREFGEKWQDKFRNFSGESENWEELKEYFLREYDKEPDFRSKIDNRVEEINASEEKIRKILEEQYFLPAHWKETETNINYRRFFTINDLICLRMEDKEVFESYHRFILQLCEEDLIHGLRIDHIDGLLDPKAYLERLREKLGPDFYITIEKILEWDEKLPVHWPVEGTSGYGFLATVNQLLTNPKSENEFFDAYQALYPKQEDYHDLVYEQKLFILEERMGGEYKNLRELALKFNLLEKEEKYKQALGAFLAAFPVYRIYPEEYPLRKRQKKIIDAAFKTAAAHKPDLNNELEKVKDIFLGEAKKDRENMLQFLQRCQQFTGPLAAKGVEDTTFYIYNELISHNEVGDSPENFGLSVNGFHERMKLRLEDFPLSINATATHDTKRGEDARMRLDVLSEVGEEWFQKVADWREIAKNVRKDPAVPNANEEYFIFQMLIGAWPYIGEPGEEFLERSTAYLQKVLREAKENSSWAAPNEDYENKVYGFLEALLKNPSFKKSFTQFHEKISAYGAIKSLSQSLLKVTAPGIPDIYQGTELWDLSYVDPDNRRPVDYELRKKYLAEFDLVTPEATGQHLENLKRDYTSGKIKMYCLHRALKARREIPSTFEKGEYIPLEVKGELRESVVAFARKDEKNTVLVIVPVMVTHLFTEDLQIKDQKQELKIILPENLKGTFKNVISEEDFSSEEIEVQKLFSSFPVALLKKNN</sequence>
<dbReference type="InterPro" id="IPR017853">
    <property type="entry name" value="GH"/>
</dbReference>